<reference evidence="3" key="1">
    <citation type="journal article" date="2011" name="MBio">
        <title>Novel metabolic attributes of the genus Cyanothece, comprising a group of unicellular nitrogen-fixing Cyanobacteria.</title>
        <authorList>
            <person name="Bandyopadhyay A."/>
            <person name="Elvitigala T."/>
            <person name="Welsh E."/>
            <person name="Stockel J."/>
            <person name="Liberton M."/>
            <person name="Min H."/>
            <person name="Sherman L.A."/>
            <person name="Pakrasi H.B."/>
        </authorList>
    </citation>
    <scope>NUCLEOTIDE SEQUENCE [LARGE SCALE GENOMIC DNA]</scope>
    <source>
        <strain evidence="3">PCC 7424</strain>
    </source>
</reference>
<name>B7KKZ2_GLOC7</name>
<dbReference type="RefSeq" id="WP_015955949.1">
    <property type="nucleotide sequence ID" value="NC_011729.1"/>
</dbReference>
<dbReference type="GO" id="GO:0016791">
    <property type="term" value="F:phosphatase activity"/>
    <property type="evidence" value="ECO:0007669"/>
    <property type="project" value="TreeGrafter"/>
</dbReference>
<accession>B7KKZ2</accession>
<evidence type="ECO:0000313" key="3">
    <source>
        <dbReference type="Proteomes" id="UP000002384"/>
    </source>
</evidence>
<keyword evidence="3" id="KW-1185">Reference proteome</keyword>
<protein>
    <submittedName>
        <fullName evidence="2">Metallophosphoesterase</fullName>
    </submittedName>
</protein>
<dbReference type="SUPFAM" id="SSF56300">
    <property type="entry name" value="Metallo-dependent phosphatases"/>
    <property type="match status" value="1"/>
</dbReference>
<sequence>MTHRRIVIGDVHGHYNTLMALLDAIAPASDDPVYFLGDLVDRGPESAKVVQFVRENNYRCLLGNHEQMLLDVTARESIPSEMFQGWLHCGGYSTLLSYQNNIPQDHLDWMKTLPRYLDLGDVWLVHAGVDPTLSLEQQTENEFCWIRDEFHTTKKPYFTDKLIIVGHTITFTFPQVLPGYLASGVGWLDIDTGAYHHRSGWLTGLDLTHKIVYQVNSYTGNCRQMPLEEIVIPVDPQKIYEKRLKILNRS</sequence>
<dbReference type="InterPro" id="IPR050126">
    <property type="entry name" value="Ap4A_hydrolase"/>
</dbReference>
<dbReference type="STRING" id="65393.PCC7424_3990"/>
<dbReference type="GO" id="GO:0008803">
    <property type="term" value="F:bis(5'-nucleosyl)-tetraphosphatase (symmetrical) activity"/>
    <property type="evidence" value="ECO:0007669"/>
    <property type="project" value="TreeGrafter"/>
</dbReference>
<dbReference type="AlphaFoldDB" id="B7KKZ2"/>
<organism evidence="2 3">
    <name type="scientific">Gloeothece citriformis (strain PCC 7424)</name>
    <name type="common">Cyanothece sp. (strain PCC 7424)</name>
    <dbReference type="NCBI Taxonomy" id="65393"/>
    <lineage>
        <taxon>Bacteria</taxon>
        <taxon>Bacillati</taxon>
        <taxon>Cyanobacteriota</taxon>
        <taxon>Cyanophyceae</taxon>
        <taxon>Oscillatoriophycideae</taxon>
        <taxon>Chroococcales</taxon>
        <taxon>Aphanothecaceae</taxon>
        <taxon>Gloeothece</taxon>
        <taxon>Gloeothece citriformis</taxon>
    </lineage>
</organism>
<dbReference type="InterPro" id="IPR004843">
    <property type="entry name" value="Calcineurin-like_PHP"/>
</dbReference>
<dbReference type="Gene3D" id="3.60.21.10">
    <property type="match status" value="1"/>
</dbReference>
<proteinExistence type="predicted"/>
<dbReference type="OrthoDB" id="384253at2"/>
<dbReference type="KEGG" id="cyc:PCC7424_3990"/>
<dbReference type="CDD" id="cd00144">
    <property type="entry name" value="MPP_PPP_family"/>
    <property type="match status" value="1"/>
</dbReference>
<dbReference type="PANTHER" id="PTHR42850:SF4">
    <property type="entry name" value="ZINC-DEPENDENT ENDOPOLYPHOSPHATASE"/>
    <property type="match status" value="1"/>
</dbReference>
<dbReference type="EMBL" id="CP001291">
    <property type="protein sequence ID" value="ACK72364.1"/>
    <property type="molecule type" value="Genomic_DNA"/>
</dbReference>
<dbReference type="PANTHER" id="PTHR42850">
    <property type="entry name" value="METALLOPHOSPHOESTERASE"/>
    <property type="match status" value="1"/>
</dbReference>
<evidence type="ECO:0000259" key="1">
    <source>
        <dbReference type="Pfam" id="PF00149"/>
    </source>
</evidence>
<dbReference type="eggNOG" id="COG0639">
    <property type="taxonomic scope" value="Bacteria"/>
</dbReference>
<evidence type="ECO:0000313" key="2">
    <source>
        <dbReference type="EMBL" id="ACK72364.1"/>
    </source>
</evidence>
<dbReference type="Proteomes" id="UP000002384">
    <property type="component" value="Chromosome"/>
</dbReference>
<dbReference type="InterPro" id="IPR029052">
    <property type="entry name" value="Metallo-depent_PP-like"/>
</dbReference>
<gene>
    <name evidence="2" type="ordered locus">PCC7424_3990</name>
</gene>
<dbReference type="GO" id="GO:0005737">
    <property type="term" value="C:cytoplasm"/>
    <property type="evidence" value="ECO:0007669"/>
    <property type="project" value="TreeGrafter"/>
</dbReference>
<dbReference type="GO" id="GO:0110154">
    <property type="term" value="P:RNA decapping"/>
    <property type="evidence" value="ECO:0007669"/>
    <property type="project" value="TreeGrafter"/>
</dbReference>
<dbReference type="HOGENOM" id="CLU_023125_4_2_3"/>
<dbReference type="Pfam" id="PF00149">
    <property type="entry name" value="Metallophos"/>
    <property type="match status" value="1"/>
</dbReference>
<feature type="domain" description="Calcineurin-like phosphoesterase" evidence="1">
    <location>
        <begin position="6"/>
        <end position="169"/>
    </location>
</feature>